<accession>A0A1D1Y555</accession>
<reference evidence="2" key="1">
    <citation type="submission" date="2015-07" db="EMBL/GenBank/DDBJ databases">
        <title>Transcriptome Assembly of Anthurium amnicola.</title>
        <authorList>
            <person name="Suzuki J."/>
        </authorList>
    </citation>
    <scope>NUCLEOTIDE SEQUENCE</scope>
</reference>
<feature type="compositionally biased region" description="Acidic residues" evidence="1">
    <location>
        <begin position="183"/>
        <end position="200"/>
    </location>
</feature>
<feature type="region of interest" description="Disordered" evidence="1">
    <location>
        <begin position="336"/>
        <end position="362"/>
    </location>
</feature>
<feature type="region of interest" description="Disordered" evidence="1">
    <location>
        <begin position="266"/>
        <end position="291"/>
    </location>
</feature>
<dbReference type="PANTHER" id="PTHR35719:SF5">
    <property type="entry name" value="T6K12.7 PROTEIN"/>
    <property type="match status" value="1"/>
</dbReference>
<dbReference type="PANTHER" id="PTHR35719">
    <property type="entry name" value="OS01G0680600 PROTEIN"/>
    <property type="match status" value="1"/>
</dbReference>
<protein>
    <submittedName>
        <fullName evidence="2">UPF0678 fatty acid-binding protein-like protein Francci3_0452</fullName>
    </submittedName>
</protein>
<gene>
    <name evidence="2" type="primary">Francci3_0452_0</name>
    <name evidence="2" type="ORF">g.32351</name>
</gene>
<proteinExistence type="predicted"/>
<dbReference type="AlphaFoldDB" id="A0A1D1Y555"/>
<evidence type="ECO:0000256" key="1">
    <source>
        <dbReference type="SAM" id="MobiDB-lite"/>
    </source>
</evidence>
<sequence>RVAGCFACHTNVKGSLKAGVRRTARVLVLGVSLESCSSGSYEPSIFKTVGKEPLQDTAAPRQPPSPAPARSMVVLLGRHPRCLPLSPPPALSPPRPDHPNLARSFCPPAPLPLRRLRWPCARRQARYSNAEGVRPGRFGFGDVGGGRGEGAGGGDGDGGQEEAEEGEGRGYRRRGRRKWWSDEPYDDEDPDPLEDDDDDDGWEQPWERIWIFKVFKSYGYVLPAIIASMLLATGPKAFLMALALPLGQSALSLAIDKLWGNASRVTRPKSKSKRKPFTRSASNFRREEEEIGRGYQGKEAYKSWVAADAVTSDTERQSRAGAFGGWDELDRRREYAKEPQQQQHLKTASASTLRAPAIKKGKLSRRERNRDIPLLLRLLIAVFPFLGSWTRIL</sequence>
<feature type="compositionally biased region" description="Basic residues" evidence="1">
    <location>
        <begin position="266"/>
        <end position="277"/>
    </location>
</feature>
<feature type="region of interest" description="Disordered" evidence="1">
    <location>
        <begin position="133"/>
        <end position="200"/>
    </location>
</feature>
<feature type="non-terminal residue" evidence="2">
    <location>
        <position position="1"/>
    </location>
</feature>
<feature type="compositionally biased region" description="Gly residues" evidence="1">
    <location>
        <begin position="138"/>
        <end position="157"/>
    </location>
</feature>
<name>A0A1D1Y555_9ARAE</name>
<evidence type="ECO:0000313" key="2">
    <source>
        <dbReference type="EMBL" id="JAT49790.1"/>
    </source>
</evidence>
<organism evidence="2">
    <name type="scientific">Anthurium amnicola</name>
    <dbReference type="NCBI Taxonomy" id="1678845"/>
    <lineage>
        <taxon>Eukaryota</taxon>
        <taxon>Viridiplantae</taxon>
        <taxon>Streptophyta</taxon>
        <taxon>Embryophyta</taxon>
        <taxon>Tracheophyta</taxon>
        <taxon>Spermatophyta</taxon>
        <taxon>Magnoliopsida</taxon>
        <taxon>Liliopsida</taxon>
        <taxon>Araceae</taxon>
        <taxon>Pothoideae</taxon>
        <taxon>Potheae</taxon>
        <taxon>Anthurium</taxon>
    </lineage>
</organism>
<feature type="compositionally biased region" description="Polar residues" evidence="1">
    <location>
        <begin position="339"/>
        <end position="352"/>
    </location>
</feature>
<dbReference type="EMBL" id="GDJX01018146">
    <property type="protein sequence ID" value="JAT49790.1"/>
    <property type="molecule type" value="Transcribed_RNA"/>
</dbReference>